<dbReference type="EMBL" id="JAMTCS010000001">
    <property type="protein sequence ID" value="MCP2263073.1"/>
    <property type="molecule type" value="Genomic_DNA"/>
</dbReference>
<organism evidence="2 3">
    <name type="scientific">Promicromonospora thailandica</name>
    <dbReference type="NCBI Taxonomy" id="765201"/>
    <lineage>
        <taxon>Bacteria</taxon>
        <taxon>Bacillati</taxon>
        <taxon>Actinomycetota</taxon>
        <taxon>Actinomycetes</taxon>
        <taxon>Micrococcales</taxon>
        <taxon>Promicromonosporaceae</taxon>
        <taxon>Promicromonospora</taxon>
    </lineage>
</organism>
<evidence type="ECO:0000256" key="1">
    <source>
        <dbReference type="SAM" id="SignalP"/>
    </source>
</evidence>
<accession>A0A9X2JUJ0</accession>
<keyword evidence="3" id="KW-1185">Reference proteome</keyword>
<evidence type="ECO:0000313" key="3">
    <source>
        <dbReference type="Proteomes" id="UP001139493"/>
    </source>
</evidence>
<sequence length="178" mass="17521">MHGGRVGTTRRGAARSVVVASVLTATLTGTLTATAGCTVASHQEPGQATAAVADALAEARSAAQATRITVEQLSRGRLTGPVADTALLDQLRALDDAELALTTLVPPDATSSDQRSTGLSAVGDVTDVVVRAREWTAARSGGDLAGADAVPPTADALLADLATATGAVDDALAAAGGP</sequence>
<keyword evidence="1" id="KW-0732">Signal</keyword>
<comment type="caution">
    <text evidence="2">The sequence shown here is derived from an EMBL/GenBank/DDBJ whole genome shotgun (WGS) entry which is preliminary data.</text>
</comment>
<reference evidence="2" key="1">
    <citation type="submission" date="2022-06" db="EMBL/GenBank/DDBJ databases">
        <title>Genomic Encyclopedia of Archaeal and Bacterial Type Strains, Phase II (KMG-II): from individual species to whole genera.</title>
        <authorList>
            <person name="Goeker M."/>
        </authorList>
    </citation>
    <scope>NUCLEOTIDE SEQUENCE</scope>
    <source>
        <strain evidence="2">DSM 26652</strain>
    </source>
</reference>
<evidence type="ECO:0000313" key="2">
    <source>
        <dbReference type="EMBL" id="MCP2263073.1"/>
    </source>
</evidence>
<protein>
    <submittedName>
        <fullName evidence="2">Uncharacterized protein</fullName>
    </submittedName>
</protein>
<dbReference type="RefSeq" id="WP_253832222.1">
    <property type="nucleotide sequence ID" value="NZ_JAMTCS010000001.1"/>
</dbReference>
<proteinExistence type="predicted"/>
<dbReference type="Proteomes" id="UP001139493">
    <property type="component" value="Unassembled WGS sequence"/>
</dbReference>
<feature type="signal peptide" evidence="1">
    <location>
        <begin position="1"/>
        <end position="35"/>
    </location>
</feature>
<name>A0A9X2JUJ0_9MICO</name>
<gene>
    <name evidence="2" type="ORF">APR03_000396</name>
</gene>
<dbReference type="AlphaFoldDB" id="A0A9X2JUJ0"/>
<feature type="chain" id="PRO_5040838290" evidence="1">
    <location>
        <begin position="36"/>
        <end position="178"/>
    </location>
</feature>